<protein>
    <recommendedName>
        <fullName evidence="1">CHK kinase-like domain-containing protein</fullName>
    </recommendedName>
</protein>
<sequence>MSDNNYNPVLTRVNRLELFTFEECENILRAALEDQQQEGKLNEFKVVPAIEHVGFLGEYYHLILSYQLASESEQCSMRLFVKSVVYESASMSYYEEKKSIIQKEAKLYELLLNDLKKFSAHVWCAKCYFTRDDLFVMQNIEDLGYSSLPSGTRFLSEQQLLPILRALATLHASSVAYEKRHRLTIGVAFRKWLLEKSIDPDIVWWTTGIKAVLAMAAAHPRVVNDAAAQEYVANELPRCLDRVYYMVNPSPVHRNVFLHRDAWGGNVFYPQKESEELGCVLVDFQLCRYAPPAVDLLMACYLNLEPLHRKQIMDNLTICYYSHLIDELTAMGIDAGRERLDHASFARSLKDFALFGATYNCIAATILRLPDNYLKQLKDQQPMEFHRFCNVDRTEALGRLMSQHEDFRSYMNACIEDLLEITYYGAN</sequence>
<dbReference type="OMA" id="EFHRFCN"/>
<dbReference type="OrthoDB" id="6334212at2759"/>
<dbReference type="PANTHER" id="PTHR11012:SF59">
    <property type="entry name" value="CHK KINASE-LIKE DOMAIN-CONTAINING PROTEIN-RELATED"/>
    <property type="match status" value="1"/>
</dbReference>
<evidence type="ECO:0000259" key="1">
    <source>
        <dbReference type="SMART" id="SM00587"/>
    </source>
</evidence>
<gene>
    <name evidence="2" type="ORF">AWZ03_005011</name>
</gene>
<dbReference type="SMART" id="SM00587">
    <property type="entry name" value="CHK"/>
    <property type="match status" value="1"/>
</dbReference>
<dbReference type="PANTHER" id="PTHR11012">
    <property type="entry name" value="PROTEIN KINASE-LIKE DOMAIN-CONTAINING"/>
    <property type="match status" value="1"/>
</dbReference>
<dbReference type="EMBL" id="LSRL02000031">
    <property type="protein sequence ID" value="TDG48682.1"/>
    <property type="molecule type" value="Genomic_DNA"/>
</dbReference>
<dbReference type="InterPro" id="IPR004119">
    <property type="entry name" value="EcKL"/>
</dbReference>
<dbReference type="Gene3D" id="3.90.1200.10">
    <property type="match status" value="1"/>
</dbReference>
<reference evidence="2 3" key="1">
    <citation type="journal article" date="2019" name="J. Hered.">
        <title>An Improved Genome Assembly for Drosophila navojoa, the Basal Species in the mojavensis Cluster.</title>
        <authorList>
            <person name="Vanderlinde T."/>
            <person name="Dupim E.G."/>
            <person name="Nazario-Yepiz N.O."/>
            <person name="Carvalho A.B."/>
        </authorList>
    </citation>
    <scope>NUCLEOTIDE SEQUENCE [LARGE SCALE GENOMIC DNA]</scope>
    <source>
        <strain evidence="2">Navoj_Jal97</strain>
        <tissue evidence="2">Whole organism</tissue>
    </source>
</reference>
<evidence type="ECO:0000313" key="2">
    <source>
        <dbReference type="EMBL" id="TDG48682.1"/>
    </source>
</evidence>
<dbReference type="KEGG" id="dnv:108649977"/>
<feature type="domain" description="CHK kinase-like" evidence="1">
    <location>
        <begin position="135"/>
        <end position="330"/>
    </location>
</feature>
<organism evidence="2 3">
    <name type="scientific">Drosophila navojoa</name>
    <name type="common">Fruit fly</name>
    <dbReference type="NCBI Taxonomy" id="7232"/>
    <lineage>
        <taxon>Eukaryota</taxon>
        <taxon>Metazoa</taxon>
        <taxon>Ecdysozoa</taxon>
        <taxon>Arthropoda</taxon>
        <taxon>Hexapoda</taxon>
        <taxon>Insecta</taxon>
        <taxon>Pterygota</taxon>
        <taxon>Neoptera</taxon>
        <taxon>Endopterygota</taxon>
        <taxon>Diptera</taxon>
        <taxon>Brachycera</taxon>
        <taxon>Muscomorpha</taxon>
        <taxon>Ephydroidea</taxon>
        <taxon>Drosophilidae</taxon>
        <taxon>Drosophila</taxon>
    </lineage>
</organism>
<dbReference type="Pfam" id="PF02958">
    <property type="entry name" value="EcKL"/>
    <property type="match status" value="1"/>
</dbReference>
<dbReference type="Proteomes" id="UP000295192">
    <property type="component" value="Unassembled WGS sequence"/>
</dbReference>
<dbReference type="SUPFAM" id="SSF56112">
    <property type="entry name" value="Protein kinase-like (PK-like)"/>
    <property type="match status" value="1"/>
</dbReference>
<accession>A0A484BKE8</accession>
<name>A0A484BKE8_DRONA</name>
<evidence type="ECO:0000313" key="3">
    <source>
        <dbReference type="Proteomes" id="UP000295192"/>
    </source>
</evidence>
<keyword evidence="3" id="KW-1185">Reference proteome</keyword>
<dbReference type="STRING" id="7232.A0A484BKE8"/>
<dbReference type="AlphaFoldDB" id="A0A484BKE8"/>
<dbReference type="InterPro" id="IPR015897">
    <property type="entry name" value="CHK_kinase-like"/>
</dbReference>
<proteinExistence type="predicted"/>
<comment type="caution">
    <text evidence="2">The sequence shown here is derived from an EMBL/GenBank/DDBJ whole genome shotgun (WGS) entry which is preliminary data.</text>
</comment>
<dbReference type="InterPro" id="IPR011009">
    <property type="entry name" value="Kinase-like_dom_sf"/>
</dbReference>